<accession>A0A117NHS5</accession>
<gene>
    <name evidence="2" type="ORF">ABT39_MTgene4121</name>
</gene>
<proteinExistence type="predicted"/>
<comment type="caution">
    <text evidence="2">The sequence shown here is derived from an EMBL/GenBank/DDBJ whole genome shotgun (WGS) entry which is preliminary data.</text>
</comment>
<name>A0A117NHS5_PICGL</name>
<sequence>MNFPLNDLPSLDLPKNEDRQAEDKEVQYQGIARAWYQKKMKIQKWVIPDRIETSIYYIKPSFLSRKRPAYIHSSTCLYLRELRNQLLRWVG</sequence>
<keyword evidence="2" id="KW-0496">Mitochondrion</keyword>
<reference evidence="2" key="1">
    <citation type="journal article" date="2015" name="Genome Biol. Evol.">
        <title>Organellar Genomes of White Spruce (Picea glauca): Assembly and Annotation.</title>
        <authorList>
            <person name="Jackman S.D."/>
            <person name="Warren R.L."/>
            <person name="Gibb E.A."/>
            <person name="Vandervalk B.P."/>
            <person name="Mohamadi H."/>
            <person name="Chu J."/>
            <person name="Raymond A."/>
            <person name="Pleasance S."/>
            <person name="Coope R."/>
            <person name="Wildung M.R."/>
            <person name="Ritland C.E."/>
            <person name="Bousquet J."/>
            <person name="Jones S.J."/>
            <person name="Bohlmann J."/>
            <person name="Birol I."/>
        </authorList>
    </citation>
    <scope>NUCLEOTIDE SEQUENCE [LARGE SCALE GENOMIC DNA]</scope>
    <source>
        <tissue evidence="2">Flushing bud</tissue>
    </source>
</reference>
<protein>
    <submittedName>
        <fullName evidence="2">Uncharacterized protein</fullName>
    </submittedName>
</protein>
<organism evidence="2">
    <name type="scientific">Picea glauca</name>
    <name type="common">White spruce</name>
    <name type="synonym">Pinus glauca</name>
    <dbReference type="NCBI Taxonomy" id="3330"/>
    <lineage>
        <taxon>Eukaryota</taxon>
        <taxon>Viridiplantae</taxon>
        <taxon>Streptophyta</taxon>
        <taxon>Embryophyta</taxon>
        <taxon>Tracheophyta</taxon>
        <taxon>Spermatophyta</taxon>
        <taxon>Pinopsida</taxon>
        <taxon>Pinidae</taxon>
        <taxon>Conifers I</taxon>
        <taxon>Pinales</taxon>
        <taxon>Pinaceae</taxon>
        <taxon>Picea</taxon>
    </lineage>
</organism>
<geneLocation type="mitochondrion" evidence="2"/>
<dbReference type="EMBL" id="LKAM01000004">
    <property type="protein sequence ID" value="KUM48785.1"/>
    <property type="molecule type" value="Genomic_DNA"/>
</dbReference>
<dbReference type="AlphaFoldDB" id="A0A117NHS5"/>
<evidence type="ECO:0000256" key="1">
    <source>
        <dbReference type="SAM" id="MobiDB-lite"/>
    </source>
</evidence>
<evidence type="ECO:0000313" key="2">
    <source>
        <dbReference type="EMBL" id="KUM48785.1"/>
    </source>
</evidence>
<feature type="region of interest" description="Disordered" evidence="1">
    <location>
        <begin position="1"/>
        <end position="22"/>
    </location>
</feature>